<name>A0A9W9LRE7_9EURO</name>
<dbReference type="EMBL" id="JAPQKO010000003">
    <property type="protein sequence ID" value="KAJ5173142.1"/>
    <property type="molecule type" value="Genomic_DNA"/>
</dbReference>
<reference evidence="3" key="1">
    <citation type="submission" date="2022-11" db="EMBL/GenBank/DDBJ databases">
        <authorList>
            <person name="Petersen C."/>
        </authorList>
    </citation>
    <scope>NUCLEOTIDE SEQUENCE</scope>
    <source>
        <strain evidence="3">IBT 21917</strain>
    </source>
</reference>
<protein>
    <recommendedName>
        <fullName evidence="2">Fe2OG dioxygenase domain-containing protein</fullName>
    </recommendedName>
</protein>
<dbReference type="PANTHER" id="PTHR33099">
    <property type="entry name" value="FE2OG DIOXYGENASE DOMAIN-CONTAINING PROTEIN"/>
    <property type="match status" value="1"/>
</dbReference>
<dbReference type="PANTHER" id="PTHR33099:SF7">
    <property type="entry name" value="MYND-TYPE DOMAIN-CONTAINING PROTEIN"/>
    <property type="match status" value="1"/>
</dbReference>
<proteinExistence type="predicted"/>
<reference evidence="3" key="2">
    <citation type="journal article" date="2023" name="IMA Fungus">
        <title>Comparative genomic study of the Penicillium genus elucidates a diverse pangenome and 15 lateral gene transfer events.</title>
        <authorList>
            <person name="Petersen C."/>
            <person name="Sorensen T."/>
            <person name="Nielsen M.R."/>
            <person name="Sondergaard T.E."/>
            <person name="Sorensen J.L."/>
            <person name="Fitzpatrick D.A."/>
            <person name="Frisvad J.C."/>
            <person name="Nielsen K.L."/>
        </authorList>
    </citation>
    <scope>NUCLEOTIDE SEQUENCE</scope>
    <source>
        <strain evidence="3">IBT 21917</strain>
    </source>
</reference>
<evidence type="ECO:0000313" key="3">
    <source>
        <dbReference type="EMBL" id="KAJ5173142.1"/>
    </source>
</evidence>
<dbReference type="PROSITE" id="PS51471">
    <property type="entry name" value="FE2OG_OXY"/>
    <property type="match status" value="1"/>
</dbReference>
<dbReference type="Proteomes" id="UP001146351">
    <property type="component" value="Unassembled WGS sequence"/>
</dbReference>
<feature type="region of interest" description="Disordered" evidence="1">
    <location>
        <begin position="422"/>
        <end position="451"/>
    </location>
</feature>
<dbReference type="Gene3D" id="2.60.120.620">
    <property type="entry name" value="q2cbj1_9rhob like domain"/>
    <property type="match status" value="1"/>
</dbReference>
<sequence length="610" mass="68273">MNPEKFVKLVPELEHYVCTTLIDRCKLDACIFPFLKVIRDIRGHDFFESSDNVLDFRDLSGENAKQIERAIAELRKNITRLRPALVADESKILQNEAFRKILHDSRGAMSDQYTDKPFAYEVNPTAFQERLIESIVGMQPRMEQDPTNDEQGATQARSLSSTAFDKVCQELGKGIAGERATASFACGGLIPIKDGKPAQQSEAKQEYLMSSTVQICFHPADFGILESVEQVLLPRFNSDVQNLLPFRRLTAELYKLNVYVGPSGLFQKHVDTPRAENQIGSLVVCLPAPFEGGNLVVRHHGKEVDFDWTPDSGWAIQWAAFYSDCEHEIKAITQGNRVTLTYNLYVTEHMCRSSPEKSIVSPRSLPIYSDFKDLLREPGLMKYAGHAKFLLPSGLKGADLAVYSALFELGVEAKVLPVLKQGAGPDPSRVTPGEDDYPVEDDYSGEDEGEPYDVYPEYLKKGTEFPVDYEQYPYRIPIDSNVDRYWKMLYLAPHPLGIELLVDMHTESVMGEPVDKLTRGGFIGAHLNPYATCDPGGGGECPVTQTLNSTWHGLYHPNITWIVEPAHREMAFTYLAYGNESSIETLYSCAAIIAIIPPFSERGSIFEASK</sequence>
<dbReference type="OrthoDB" id="27483at2759"/>
<dbReference type="InterPro" id="IPR044862">
    <property type="entry name" value="Pro_4_hyd_alph_FE2OG_OXY"/>
</dbReference>
<dbReference type="InterPro" id="IPR005123">
    <property type="entry name" value="Oxoglu/Fe-dep_dioxygenase_dom"/>
</dbReference>
<feature type="compositionally biased region" description="Acidic residues" evidence="1">
    <location>
        <begin position="433"/>
        <end position="451"/>
    </location>
</feature>
<organism evidence="3 4">
    <name type="scientific">Penicillium capsulatum</name>
    <dbReference type="NCBI Taxonomy" id="69766"/>
    <lineage>
        <taxon>Eukaryota</taxon>
        <taxon>Fungi</taxon>
        <taxon>Dikarya</taxon>
        <taxon>Ascomycota</taxon>
        <taxon>Pezizomycotina</taxon>
        <taxon>Eurotiomycetes</taxon>
        <taxon>Eurotiomycetidae</taxon>
        <taxon>Eurotiales</taxon>
        <taxon>Aspergillaceae</taxon>
        <taxon>Penicillium</taxon>
    </lineage>
</organism>
<dbReference type="Pfam" id="PF13640">
    <property type="entry name" value="2OG-FeII_Oxy_3"/>
    <property type="match status" value="1"/>
</dbReference>
<gene>
    <name evidence="3" type="ORF">N7492_005735</name>
</gene>
<accession>A0A9W9LRE7</accession>
<dbReference type="AlphaFoldDB" id="A0A9W9LRE7"/>
<evidence type="ECO:0000313" key="4">
    <source>
        <dbReference type="Proteomes" id="UP001146351"/>
    </source>
</evidence>
<evidence type="ECO:0000256" key="1">
    <source>
        <dbReference type="SAM" id="MobiDB-lite"/>
    </source>
</evidence>
<evidence type="ECO:0000259" key="2">
    <source>
        <dbReference type="PROSITE" id="PS51471"/>
    </source>
</evidence>
<feature type="domain" description="Fe2OG dioxygenase" evidence="2">
    <location>
        <begin position="250"/>
        <end position="346"/>
    </location>
</feature>
<comment type="caution">
    <text evidence="3">The sequence shown here is derived from an EMBL/GenBank/DDBJ whole genome shotgun (WGS) entry which is preliminary data.</text>
</comment>
<keyword evidence="4" id="KW-1185">Reference proteome</keyword>